<proteinExistence type="predicted"/>
<dbReference type="EMBL" id="BAABCW010000007">
    <property type="protein sequence ID" value="GAA3509063.1"/>
    <property type="molecule type" value="Genomic_DNA"/>
</dbReference>
<evidence type="ECO:0000256" key="3">
    <source>
        <dbReference type="ARBA" id="ARBA00022960"/>
    </source>
</evidence>
<name>A0ABP6UJY7_9FLAO</name>
<feature type="transmembrane region" description="Helical" evidence="6">
    <location>
        <begin position="390"/>
        <end position="411"/>
    </location>
</feature>
<feature type="transmembrane region" description="Helical" evidence="6">
    <location>
        <begin position="423"/>
        <end position="450"/>
    </location>
</feature>
<dbReference type="RefSeq" id="WP_344927265.1">
    <property type="nucleotide sequence ID" value="NZ_BAABCW010000007.1"/>
</dbReference>
<evidence type="ECO:0000256" key="1">
    <source>
        <dbReference type="ARBA" id="ARBA00004141"/>
    </source>
</evidence>
<feature type="transmembrane region" description="Helical" evidence="6">
    <location>
        <begin position="51"/>
        <end position="68"/>
    </location>
</feature>
<keyword evidence="8" id="KW-1185">Reference proteome</keyword>
<evidence type="ECO:0000256" key="2">
    <source>
        <dbReference type="ARBA" id="ARBA00022692"/>
    </source>
</evidence>
<evidence type="ECO:0000256" key="6">
    <source>
        <dbReference type="SAM" id="Phobius"/>
    </source>
</evidence>
<feature type="transmembrane region" description="Helical" evidence="6">
    <location>
        <begin position="75"/>
        <end position="94"/>
    </location>
</feature>
<dbReference type="Proteomes" id="UP001500459">
    <property type="component" value="Unassembled WGS sequence"/>
</dbReference>
<accession>A0ABP6UJY7</accession>
<dbReference type="PANTHER" id="PTHR30474">
    <property type="entry name" value="CELL CYCLE PROTEIN"/>
    <property type="match status" value="1"/>
</dbReference>
<evidence type="ECO:0000256" key="5">
    <source>
        <dbReference type="ARBA" id="ARBA00023136"/>
    </source>
</evidence>
<reference evidence="8" key="1">
    <citation type="journal article" date="2019" name="Int. J. Syst. Evol. Microbiol.">
        <title>The Global Catalogue of Microorganisms (GCM) 10K type strain sequencing project: providing services to taxonomists for standard genome sequencing and annotation.</title>
        <authorList>
            <consortium name="The Broad Institute Genomics Platform"/>
            <consortium name="The Broad Institute Genome Sequencing Center for Infectious Disease"/>
            <person name="Wu L."/>
            <person name="Ma J."/>
        </authorList>
    </citation>
    <scope>NUCLEOTIDE SEQUENCE [LARGE SCALE GENOMIC DNA]</scope>
    <source>
        <strain evidence="8">JCM 17106</strain>
    </source>
</reference>
<feature type="transmembrane region" description="Helical" evidence="6">
    <location>
        <begin position="193"/>
        <end position="219"/>
    </location>
</feature>
<organism evidence="7 8">
    <name type="scientific">Aquimarina addita</name>
    <dbReference type="NCBI Taxonomy" id="870485"/>
    <lineage>
        <taxon>Bacteria</taxon>
        <taxon>Pseudomonadati</taxon>
        <taxon>Bacteroidota</taxon>
        <taxon>Flavobacteriia</taxon>
        <taxon>Flavobacteriales</taxon>
        <taxon>Flavobacteriaceae</taxon>
        <taxon>Aquimarina</taxon>
    </lineage>
</organism>
<keyword evidence="4 6" id="KW-1133">Transmembrane helix</keyword>
<dbReference type="NCBIfam" id="NF037961">
    <property type="entry name" value="RodA_shape"/>
    <property type="match status" value="2"/>
</dbReference>
<feature type="transmembrane region" description="Helical" evidence="6">
    <location>
        <begin position="12"/>
        <end position="31"/>
    </location>
</feature>
<keyword evidence="3" id="KW-0133">Cell shape</keyword>
<dbReference type="PANTHER" id="PTHR30474:SF1">
    <property type="entry name" value="PEPTIDOGLYCAN GLYCOSYLTRANSFERASE MRDB"/>
    <property type="match status" value="1"/>
</dbReference>
<evidence type="ECO:0000256" key="4">
    <source>
        <dbReference type="ARBA" id="ARBA00022989"/>
    </source>
</evidence>
<keyword evidence="5 6" id="KW-0472">Membrane</keyword>
<comment type="subcellular location">
    <subcellularLocation>
        <location evidence="1">Membrane</location>
        <topology evidence="1">Multi-pass membrane protein</topology>
    </subcellularLocation>
</comment>
<feature type="transmembrane region" description="Helical" evidence="6">
    <location>
        <begin position="262"/>
        <end position="284"/>
    </location>
</feature>
<feature type="transmembrane region" description="Helical" evidence="6">
    <location>
        <begin position="456"/>
        <end position="475"/>
    </location>
</feature>
<protein>
    <submittedName>
        <fullName evidence="7">Rod shape-determining protein RodA</fullName>
    </submittedName>
</protein>
<dbReference type="InterPro" id="IPR001182">
    <property type="entry name" value="FtsW/RodA"/>
</dbReference>
<feature type="transmembrane region" description="Helical" evidence="6">
    <location>
        <begin position="296"/>
        <end position="317"/>
    </location>
</feature>
<gene>
    <name evidence="7" type="primary">rodA</name>
    <name evidence="7" type="ORF">GCM10022393_21490</name>
</gene>
<feature type="transmembrane region" description="Helical" evidence="6">
    <location>
        <begin position="231"/>
        <end position="250"/>
    </location>
</feature>
<comment type="caution">
    <text evidence="7">The sequence shown here is derived from an EMBL/GenBank/DDBJ whole genome shotgun (WGS) entry which is preliminary data.</text>
</comment>
<keyword evidence="2 6" id="KW-0812">Transmembrane</keyword>
<evidence type="ECO:0000313" key="7">
    <source>
        <dbReference type="EMBL" id="GAA3509063.1"/>
    </source>
</evidence>
<feature type="transmembrane region" description="Helical" evidence="6">
    <location>
        <begin position="138"/>
        <end position="158"/>
    </location>
</feature>
<evidence type="ECO:0000313" key="8">
    <source>
        <dbReference type="Proteomes" id="UP001500459"/>
    </source>
</evidence>
<sequence>MAKSTIGSIDWITVLLFLLLVSFGWMNIYSASYGDEEFSITNFSQPYIKQLYWIVLSLIIITITLAIETKFYERFAGLIFMISLASLLGLFIFGKNVNGATSWYAFGPVGLQPSEFAKAATSLALAKFLSDMQTNIKLFSHQLKAFLIIIVPAIIIIPQPDPGSALVYAAFFFPLYREGLAATYLIIAVSAATLFIFTLLFEPLLVIVGSLVFILGLLLPKLIQTHRERRLKIYIITILTMLILSSFLIMESAAIIFNPISYTIRLLLLALLLVSIGLFIGLLDKGKSFEKQRPKYIRYITGFIVIVGFCYSVNYIFNNVFEQRHRDRFNIVLGKEVDTKGIGYNTNQSEIAIGSGGFTGKGWKEGTQTKGGFVPEQHTDYIFSTVGEEWGFLGATLAVILFIALLMRLIHLAERQKSQFSRVYGYSVVGILFIHFTINIGMVTGLLPTIGIPLPFFSYGGSGLWGFTLLLFIFVKLDANRVNEW</sequence>
<dbReference type="Pfam" id="PF01098">
    <property type="entry name" value="FTSW_RODA_SPOVE"/>
    <property type="match status" value="2"/>
</dbReference>